<dbReference type="OrthoDB" id="9763467at2"/>
<dbReference type="InterPro" id="IPR042121">
    <property type="entry name" value="MutL_C_regsub"/>
</dbReference>
<dbReference type="InterPro" id="IPR020568">
    <property type="entry name" value="Ribosomal_Su5_D2-typ_SF"/>
</dbReference>
<dbReference type="InterPro" id="IPR014790">
    <property type="entry name" value="MutL_C"/>
</dbReference>
<dbReference type="Pfam" id="PF01119">
    <property type="entry name" value="DNA_mis_repair"/>
    <property type="match status" value="1"/>
</dbReference>
<dbReference type="Proteomes" id="UP000215459">
    <property type="component" value="Unassembled WGS sequence"/>
</dbReference>
<dbReference type="InterPro" id="IPR038973">
    <property type="entry name" value="MutL/Mlh/Pms-like"/>
</dbReference>
<sequence>MGKIRVLDDRLANQIAAGEVVERPASVVKELCENALDAGADRIQVTIEEGGIRSITVSDNGAGMDRDDAVSAFKRHATSKIRRERDLFAIRSLGFRGEALPSIASVSRLTMFTTDGGDGPGTRVTLKGGKLLSTEDWAGSRGTEVRVEDLFYNTPARLKYLKTVNTEVSHVADCVGRLALAHPSVSFRLKHKEKELFRTPGDGKRLHVLYALYGKQVARKMLSFFREDMDFTVSGLVGRPEVTRSNRSYVSTIINGRYIRSIPVVQSVIRAYDTLLPIGRYPIAVLSIEMDPKLVDVNVHPSKLEVRLSKEKELCRLVESGLKDLFQREVLIPKAEINQGRPLSSAPKPVQERLNWTPPAPDTSAGESLPSGEKVQESRHAFPASLTPSSASPSPVPDKGFASPFSDGGDREGGKKETPPTVVQEQPVEKPFSSPREEVERSGELEEERFPDLTPLTQVHGTYIIAQSEDGFYILDQHAAHERIYYELFSQRMRERDREQQSLLIPLTIECTPSEAELIQTRLSQMNEVGIEIESFGGTSFLVRSHPRWFPSGSEEDLIREIIDWMKSGDKVDTYRLRDDGAKMMACKAAIKANRHLNREEMESLLKQLQACRTPYTCPHGRPILVHFSTYEIEKMFKRVM</sequence>
<dbReference type="SUPFAM" id="SSF54211">
    <property type="entry name" value="Ribosomal protein S5 domain 2-like"/>
    <property type="match status" value="1"/>
</dbReference>
<evidence type="ECO:0000313" key="9">
    <source>
        <dbReference type="Proteomes" id="UP000215459"/>
    </source>
</evidence>
<dbReference type="Gene3D" id="3.30.565.10">
    <property type="entry name" value="Histidine kinase-like ATPase, C-terminal domain"/>
    <property type="match status" value="1"/>
</dbReference>
<gene>
    <name evidence="4" type="primary">mutL</name>
    <name evidence="8" type="ORF">CHM34_00525</name>
</gene>
<dbReference type="CDD" id="cd16926">
    <property type="entry name" value="HATPase_MutL-MLH-PMS-like"/>
    <property type="match status" value="1"/>
</dbReference>
<evidence type="ECO:0000259" key="6">
    <source>
        <dbReference type="SMART" id="SM00853"/>
    </source>
</evidence>
<keyword evidence="3 4" id="KW-0234">DNA repair</keyword>
<dbReference type="InterPro" id="IPR036890">
    <property type="entry name" value="HATPase_C_sf"/>
</dbReference>
<comment type="function">
    <text evidence="4">This protein is involved in the repair of mismatches in DNA. It is required for dam-dependent methyl-directed DNA mismatch repair. May act as a 'molecular matchmaker', a protein that promotes the formation of a stable complex between two or more DNA-binding proteins in an ATP-dependent manner without itself being part of a final effector complex.</text>
</comment>
<dbReference type="FunFam" id="3.30.565.10:FF:000003">
    <property type="entry name" value="DNA mismatch repair endonuclease MutL"/>
    <property type="match status" value="1"/>
</dbReference>
<dbReference type="InterPro" id="IPR042120">
    <property type="entry name" value="MutL_C_dimsub"/>
</dbReference>
<dbReference type="GO" id="GO:0006298">
    <property type="term" value="P:mismatch repair"/>
    <property type="evidence" value="ECO:0007669"/>
    <property type="project" value="UniProtKB-UniRule"/>
</dbReference>
<dbReference type="PANTHER" id="PTHR10073">
    <property type="entry name" value="DNA MISMATCH REPAIR PROTEIN MLH, PMS, MUTL"/>
    <property type="match status" value="1"/>
</dbReference>
<dbReference type="AlphaFoldDB" id="A0A235BC72"/>
<accession>A0A235BC72</accession>
<dbReference type="Gene3D" id="3.30.1370.100">
    <property type="entry name" value="MutL, C-terminal domain, regulatory subdomain"/>
    <property type="match status" value="1"/>
</dbReference>
<dbReference type="InterPro" id="IPR020667">
    <property type="entry name" value="DNA_mismatch_repair_MutL"/>
</dbReference>
<dbReference type="InterPro" id="IPR013507">
    <property type="entry name" value="DNA_mismatch_S5_2-like"/>
</dbReference>
<dbReference type="SMART" id="SM00853">
    <property type="entry name" value="MutL_C"/>
    <property type="match status" value="1"/>
</dbReference>
<dbReference type="SUPFAM" id="SSF118116">
    <property type="entry name" value="DNA mismatch repair protein MutL"/>
    <property type="match status" value="1"/>
</dbReference>
<feature type="compositionally biased region" description="Low complexity" evidence="5">
    <location>
        <begin position="381"/>
        <end position="393"/>
    </location>
</feature>
<feature type="compositionally biased region" description="Basic and acidic residues" evidence="5">
    <location>
        <begin position="408"/>
        <end position="418"/>
    </location>
</feature>
<dbReference type="PANTHER" id="PTHR10073:SF12">
    <property type="entry name" value="DNA MISMATCH REPAIR PROTEIN MLH1"/>
    <property type="match status" value="1"/>
</dbReference>
<dbReference type="InterPro" id="IPR014762">
    <property type="entry name" value="DNA_mismatch_repair_CS"/>
</dbReference>
<keyword evidence="9" id="KW-1185">Reference proteome</keyword>
<dbReference type="Gene3D" id="3.30.1540.20">
    <property type="entry name" value="MutL, C-terminal domain, dimerisation subdomain"/>
    <property type="match status" value="1"/>
</dbReference>
<comment type="caution">
    <text evidence="8">The sequence shown here is derived from an EMBL/GenBank/DDBJ whole genome shotgun (WGS) entry which is preliminary data.</text>
</comment>
<dbReference type="CDD" id="cd00782">
    <property type="entry name" value="MutL_Trans"/>
    <property type="match status" value="1"/>
</dbReference>
<dbReference type="GO" id="GO:0030983">
    <property type="term" value="F:mismatched DNA binding"/>
    <property type="evidence" value="ECO:0007669"/>
    <property type="project" value="InterPro"/>
</dbReference>
<dbReference type="HAMAP" id="MF_00149">
    <property type="entry name" value="DNA_mis_repair"/>
    <property type="match status" value="1"/>
</dbReference>
<evidence type="ECO:0000256" key="4">
    <source>
        <dbReference type="HAMAP-Rule" id="MF_00149"/>
    </source>
</evidence>
<dbReference type="InterPro" id="IPR002099">
    <property type="entry name" value="MutL/Mlh/PMS"/>
</dbReference>
<dbReference type="Gene3D" id="3.30.230.10">
    <property type="match status" value="1"/>
</dbReference>
<dbReference type="Pfam" id="PF08676">
    <property type="entry name" value="MutL_C"/>
    <property type="match status" value="1"/>
</dbReference>
<dbReference type="GO" id="GO:0140664">
    <property type="term" value="F:ATP-dependent DNA damage sensor activity"/>
    <property type="evidence" value="ECO:0007669"/>
    <property type="project" value="InterPro"/>
</dbReference>
<organism evidence="8 9">
    <name type="scientific">Paludifilum halophilum</name>
    <dbReference type="NCBI Taxonomy" id="1642702"/>
    <lineage>
        <taxon>Bacteria</taxon>
        <taxon>Bacillati</taxon>
        <taxon>Bacillota</taxon>
        <taxon>Bacilli</taxon>
        <taxon>Bacillales</taxon>
        <taxon>Thermoactinomycetaceae</taxon>
        <taxon>Paludifilum</taxon>
    </lineage>
</organism>
<dbReference type="SMART" id="SM01340">
    <property type="entry name" value="DNA_mis_repair"/>
    <property type="match status" value="1"/>
</dbReference>
<evidence type="ECO:0000313" key="8">
    <source>
        <dbReference type="EMBL" id="OYD09537.1"/>
    </source>
</evidence>
<dbReference type="NCBIfam" id="NF000950">
    <property type="entry name" value="PRK00095.1-3"/>
    <property type="match status" value="1"/>
</dbReference>
<name>A0A235BC72_9BACL</name>
<proteinExistence type="inferred from homology"/>
<dbReference type="RefSeq" id="WP_094262637.1">
    <property type="nucleotide sequence ID" value="NZ_NOWF01000001.1"/>
</dbReference>
<evidence type="ECO:0000256" key="2">
    <source>
        <dbReference type="ARBA" id="ARBA00022763"/>
    </source>
</evidence>
<dbReference type="GO" id="GO:0032300">
    <property type="term" value="C:mismatch repair complex"/>
    <property type="evidence" value="ECO:0007669"/>
    <property type="project" value="InterPro"/>
</dbReference>
<feature type="domain" description="MutL C-terminal dimerisation" evidence="6">
    <location>
        <begin position="455"/>
        <end position="597"/>
    </location>
</feature>
<feature type="region of interest" description="Disordered" evidence="5">
    <location>
        <begin position="340"/>
        <end position="453"/>
    </location>
</feature>
<dbReference type="GO" id="GO:0016887">
    <property type="term" value="F:ATP hydrolysis activity"/>
    <property type="evidence" value="ECO:0007669"/>
    <property type="project" value="InterPro"/>
</dbReference>
<dbReference type="InterPro" id="IPR037198">
    <property type="entry name" value="MutL_C_sf"/>
</dbReference>
<dbReference type="SUPFAM" id="SSF55874">
    <property type="entry name" value="ATPase domain of HSP90 chaperone/DNA topoisomerase II/histidine kinase"/>
    <property type="match status" value="1"/>
</dbReference>
<dbReference type="Pfam" id="PF13589">
    <property type="entry name" value="HATPase_c_3"/>
    <property type="match status" value="1"/>
</dbReference>
<feature type="compositionally biased region" description="Basic and acidic residues" evidence="5">
    <location>
        <begin position="435"/>
        <end position="451"/>
    </location>
</feature>
<dbReference type="PROSITE" id="PS00058">
    <property type="entry name" value="DNA_MISMATCH_REPAIR_1"/>
    <property type="match status" value="1"/>
</dbReference>
<comment type="similarity">
    <text evidence="1 4">Belongs to the DNA mismatch repair MutL/HexB family.</text>
</comment>
<evidence type="ECO:0000256" key="3">
    <source>
        <dbReference type="ARBA" id="ARBA00023204"/>
    </source>
</evidence>
<dbReference type="InterPro" id="IPR014721">
    <property type="entry name" value="Ribsml_uS5_D2-typ_fold_subgr"/>
</dbReference>
<evidence type="ECO:0000256" key="5">
    <source>
        <dbReference type="SAM" id="MobiDB-lite"/>
    </source>
</evidence>
<protein>
    <recommendedName>
        <fullName evidence="4">DNA mismatch repair protein MutL</fullName>
    </recommendedName>
</protein>
<keyword evidence="2 4" id="KW-0227">DNA damage</keyword>
<evidence type="ECO:0000259" key="7">
    <source>
        <dbReference type="SMART" id="SM01340"/>
    </source>
</evidence>
<evidence type="ECO:0000256" key="1">
    <source>
        <dbReference type="ARBA" id="ARBA00006082"/>
    </source>
</evidence>
<feature type="domain" description="DNA mismatch repair protein S5" evidence="7">
    <location>
        <begin position="209"/>
        <end position="327"/>
    </location>
</feature>
<dbReference type="GO" id="GO:0005524">
    <property type="term" value="F:ATP binding"/>
    <property type="evidence" value="ECO:0007669"/>
    <property type="project" value="InterPro"/>
</dbReference>
<dbReference type="EMBL" id="NOWF01000001">
    <property type="protein sequence ID" value="OYD09537.1"/>
    <property type="molecule type" value="Genomic_DNA"/>
</dbReference>
<dbReference type="NCBIfam" id="TIGR00585">
    <property type="entry name" value="mutl"/>
    <property type="match status" value="1"/>
</dbReference>
<reference evidence="8 9" key="1">
    <citation type="submission" date="2017-07" db="EMBL/GenBank/DDBJ databases">
        <title>The genome sequence of Paludifilum halophilum highlights mechanisms for microbial adaptation to high salt environemnts.</title>
        <authorList>
            <person name="Belbahri L."/>
        </authorList>
    </citation>
    <scope>NUCLEOTIDE SEQUENCE [LARGE SCALE GENOMIC DNA]</scope>
    <source>
        <strain evidence="8 9">DSM 102817</strain>
    </source>
</reference>